<dbReference type="InParanoid" id="A0A068TVJ7"/>
<dbReference type="GO" id="GO:0008104">
    <property type="term" value="P:intracellular protein localization"/>
    <property type="evidence" value="ECO:0007669"/>
    <property type="project" value="TreeGrafter"/>
</dbReference>
<proteinExistence type="inferred from homology"/>
<dbReference type="AlphaFoldDB" id="A0A068TVJ7"/>
<evidence type="ECO:0000313" key="7">
    <source>
        <dbReference type="Proteomes" id="UP000295252"/>
    </source>
</evidence>
<name>A0A068TVJ7_COFCA</name>
<evidence type="ECO:0000259" key="5">
    <source>
        <dbReference type="Pfam" id="PF16528"/>
    </source>
</evidence>
<keyword evidence="3" id="KW-0268">Exocytosis</keyword>
<dbReference type="PANTHER" id="PTHR21426:SF15">
    <property type="entry name" value="EXOCYST COMPLEX COMPONENT EXO84A"/>
    <property type="match status" value="1"/>
</dbReference>
<comment type="similarity">
    <text evidence="1">Belongs to the EXO84 family.</text>
</comment>
<evidence type="ECO:0000313" key="6">
    <source>
        <dbReference type="EMBL" id="CDP00256.1"/>
    </source>
</evidence>
<keyword evidence="2" id="KW-0813">Transport</keyword>
<dbReference type="STRING" id="49390.A0A068TVJ7"/>
<evidence type="ECO:0000256" key="4">
    <source>
        <dbReference type="SAM" id="MobiDB-lite"/>
    </source>
</evidence>
<dbReference type="Gene3D" id="1.20.58.1220">
    <property type="entry name" value="Exo84p, C-terminal helical domain"/>
    <property type="match status" value="1"/>
</dbReference>
<dbReference type="Gramene" id="CDP00256">
    <property type="protein sequence ID" value="CDP00256"/>
    <property type="gene ID" value="GSCOC_T00032138001"/>
</dbReference>
<sequence length="764" mass="84893">MDFGSFSSSVEDSAEFDKDLTLSEKLKVFKPSKFDPEGYVTSRCRRMGEKEIRHLCIYLVDLRKASAEEMRKSVYSNYAAFIRTSREISDLEGQLLSLRNLLSTRANLVHGLADGVGIHSLSDGPEGSKAEDVVRLDQGPSKVENWLAQYLETLEVLLAERRVDEALAALEEGEKMAEEAEKQKSLTPSALLLSLQAAIMEKRKKLADQLAEAACQSSITIVELRSSVQALKRLGDGPRAHTLLLKTHYQKLQSNMQSLRPSGSLEGVAYTAALSQLVFSTIAQAASDSLAIFNEEPAYVSELVTWAVKQTENFAQLVKRHVLDLPAASGGLRPVAESVHICFGHCSLLEARGLALSPVLLKIFRPCVERALNANLKRIEQSTAALAAADDWLLNYPPVGSRAFGTTSIGTALSSQPRLSCSAHKFNSMVQELCEDVSPLESLQLSDAALEGVIQAFNAYVNLMINALPGSTETENLEETGHKIVRMAETETQQIALLANALMLADELLPRATIKLSSSQQIYRMDEQSRRTSDKQNRLPEQRELKRRLQRMVDQLRDTFCRQHALELIFNEDGGVRLGADMYLIMDGNADEPEWFPSPIYQELFQKLTYIASIASDMFVGRERFATILLMRLTETIILWLSDDQIFWEEIENGPRPLGPFGLQQFYLDMEFVILFASQGRYLSRNLHQVIKNIIARAIEAVAANNMDPYSMLPEDDWFAEVAQIAIKMLTGKANFGSMERETGSPTASISARSASSVHSHGST</sequence>
<dbReference type="Gene3D" id="1.20.58.1210">
    <property type="entry name" value="Exo84p, N-terminal helical domain"/>
    <property type="match status" value="1"/>
</dbReference>
<dbReference type="Pfam" id="PF16528">
    <property type="entry name" value="Exo84_C"/>
    <property type="match status" value="1"/>
</dbReference>
<dbReference type="InterPro" id="IPR033961">
    <property type="entry name" value="Exo84"/>
</dbReference>
<dbReference type="OrthoDB" id="642193at2759"/>
<dbReference type="GO" id="GO:0000145">
    <property type="term" value="C:exocyst"/>
    <property type="evidence" value="ECO:0007669"/>
    <property type="project" value="InterPro"/>
</dbReference>
<dbReference type="InterPro" id="IPR016159">
    <property type="entry name" value="Cullin_repeat-like_dom_sf"/>
</dbReference>
<gene>
    <name evidence="6" type="ORF">GSCOC_T00032138001</name>
</gene>
<dbReference type="GO" id="GO:0006887">
    <property type="term" value="P:exocytosis"/>
    <property type="evidence" value="ECO:0007669"/>
    <property type="project" value="UniProtKB-KW"/>
</dbReference>
<dbReference type="EMBL" id="HG739089">
    <property type="protein sequence ID" value="CDP00256.1"/>
    <property type="molecule type" value="Genomic_DNA"/>
</dbReference>
<evidence type="ECO:0000256" key="1">
    <source>
        <dbReference type="ARBA" id="ARBA00007210"/>
    </source>
</evidence>
<feature type="domain" description="Exocyst component Exo84 C-terminal" evidence="5">
    <location>
        <begin position="146"/>
        <end position="355"/>
    </location>
</feature>
<organism evidence="6 7">
    <name type="scientific">Coffea canephora</name>
    <name type="common">Robusta coffee</name>
    <dbReference type="NCBI Taxonomy" id="49390"/>
    <lineage>
        <taxon>Eukaryota</taxon>
        <taxon>Viridiplantae</taxon>
        <taxon>Streptophyta</taxon>
        <taxon>Embryophyta</taxon>
        <taxon>Tracheophyta</taxon>
        <taxon>Spermatophyta</taxon>
        <taxon>Magnoliopsida</taxon>
        <taxon>eudicotyledons</taxon>
        <taxon>Gunneridae</taxon>
        <taxon>Pentapetalae</taxon>
        <taxon>asterids</taxon>
        <taxon>lamiids</taxon>
        <taxon>Gentianales</taxon>
        <taxon>Rubiaceae</taxon>
        <taxon>Ixoroideae</taxon>
        <taxon>Gardenieae complex</taxon>
        <taxon>Bertiereae - Coffeeae clade</taxon>
        <taxon>Coffeeae</taxon>
        <taxon>Coffea</taxon>
    </lineage>
</organism>
<dbReference type="InterPro" id="IPR032403">
    <property type="entry name" value="Exo84_C"/>
</dbReference>
<dbReference type="GO" id="GO:0006893">
    <property type="term" value="P:Golgi to plasma membrane transport"/>
    <property type="evidence" value="ECO:0007669"/>
    <property type="project" value="TreeGrafter"/>
</dbReference>
<evidence type="ECO:0000256" key="3">
    <source>
        <dbReference type="ARBA" id="ARBA00022483"/>
    </source>
</evidence>
<dbReference type="PhylomeDB" id="A0A068TVJ7"/>
<dbReference type="InterPro" id="IPR042561">
    <property type="entry name" value="Exo84_C_1"/>
</dbReference>
<dbReference type="PANTHER" id="PTHR21426">
    <property type="entry name" value="EXOCYST COMPLEX COMPONENT 8"/>
    <property type="match status" value="1"/>
</dbReference>
<evidence type="ECO:0000256" key="2">
    <source>
        <dbReference type="ARBA" id="ARBA00022448"/>
    </source>
</evidence>
<dbReference type="FunFam" id="1.20.58.1220:FF:000001">
    <property type="entry name" value="Exocyst complex component EXO84B"/>
    <property type="match status" value="1"/>
</dbReference>
<keyword evidence="7" id="KW-1185">Reference proteome</keyword>
<accession>A0A068TVJ7</accession>
<feature type="region of interest" description="Disordered" evidence="4">
    <location>
        <begin position="738"/>
        <end position="764"/>
    </location>
</feature>
<dbReference type="Pfam" id="PF08700">
    <property type="entry name" value="VPS51_Exo84_N"/>
    <property type="match status" value="1"/>
</dbReference>
<feature type="compositionally biased region" description="Low complexity" evidence="4">
    <location>
        <begin position="745"/>
        <end position="764"/>
    </location>
</feature>
<dbReference type="Proteomes" id="UP000295252">
    <property type="component" value="Chromosome III"/>
</dbReference>
<dbReference type="OMA" id="ECVHICL"/>
<reference evidence="7" key="1">
    <citation type="journal article" date="2014" name="Science">
        <title>The coffee genome provides insight into the convergent evolution of caffeine biosynthesis.</title>
        <authorList>
            <person name="Denoeud F."/>
            <person name="Carretero-Paulet L."/>
            <person name="Dereeper A."/>
            <person name="Droc G."/>
            <person name="Guyot R."/>
            <person name="Pietrella M."/>
            <person name="Zheng C."/>
            <person name="Alberti A."/>
            <person name="Anthony F."/>
            <person name="Aprea G."/>
            <person name="Aury J.M."/>
            <person name="Bento P."/>
            <person name="Bernard M."/>
            <person name="Bocs S."/>
            <person name="Campa C."/>
            <person name="Cenci A."/>
            <person name="Combes M.C."/>
            <person name="Crouzillat D."/>
            <person name="Da Silva C."/>
            <person name="Daddiego L."/>
            <person name="De Bellis F."/>
            <person name="Dussert S."/>
            <person name="Garsmeur O."/>
            <person name="Gayraud T."/>
            <person name="Guignon V."/>
            <person name="Jahn K."/>
            <person name="Jamilloux V."/>
            <person name="Joet T."/>
            <person name="Labadie K."/>
            <person name="Lan T."/>
            <person name="Leclercq J."/>
            <person name="Lepelley M."/>
            <person name="Leroy T."/>
            <person name="Li L.T."/>
            <person name="Librado P."/>
            <person name="Lopez L."/>
            <person name="Munoz A."/>
            <person name="Noel B."/>
            <person name="Pallavicini A."/>
            <person name="Perrotta G."/>
            <person name="Poncet V."/>
            <person name="Pot D."/>
            <person name="Priyono X."/>
            <person name="Rigoreau M."/>
            <person name="Rouard M."/>
            <person name="Rozas J."/>
            <person name="Tranchant-Dubreuil C."/>
            <person name="VanBuren R."/>
            <person name="Zhang Q."/>
            <person name="Andrade A.C."/>
            <person name="Argout X."/>
            <person name="Bertrand B."/>
            <person name="de Kochko A."/>
            <person name="Graziosi G."/>
            <person name="Henry R.J."/>
            <person name="Jayarama X."/>
            <person name="Ming R."/>
            <person name="Nagai C."/>
            <person name="Rounsley S."/>
            <person name="Sankoff D."/>
            <person name="Giuliano G."/>
            <person name="Albert V.A."/>
            <person name="Wincker P."/>
            <person name="Lashermes P."/>
        </authorList>
    </citation>
    <scope>NUCLEOTIDE SEQUENCE [LARGE SCALE GENOMIC DNA]</scope>
    <source>
        <strain evidence="7">cv. DH200-94</strain>
    </source>
</reference>
<protein>
    <recommendedName>
        <fullName evidence="5">Exocyst component Exo84 C-terminal domain-containing protein</fullName>
    </recommendedName>
</protein>
<dbReference type="FunFam" id="1.20.58.1210:FF:000002">
    <property type="entry name" value="Exocyst complex component EXO84B"/>
    <property type="match status" value="1"/>
</dbReference>
<dbReference type="InterPro" id="IPR042560">
    <property type="entry name" value="Exo84_C_2"/>
</dbReference>
<dbReference type="SUPFAM" id="SSF74788">
    <property type="entry name" value="Cullin repeat-like"/>
    <property type="match status" value="1"/>
</dbReference>